<feature type="region of interest" description="Disordered" evidence="1">
    <location>
        <begin position="22"/>
        <end position="99"/>
    </location>
</feature>
<dbReference type="Proteomes" id="UP000727407">
    <property type="component" value="Unassembled WGS sequence"/>
</dbReference>
<dbReference type="EMBL" id="QNUK01000374">
    <property type="protein sequence ID" value="KAF5894451.1"/>
    <property type="molecule type" value="Genomic_DNA"/>
</dbReference>
<name>A0A8J4WXE9_CLAMG</name>
<proteinExistence type="predicted"/>
<comment type="caution">
    <text evidence="2">The sequence shown here is derived from an EMBL/GenBank/DDBJ whole genome shotgun (WGS) entry which is preliminary data.</text>
</comment>
<feature type="non-terminal residue" evidence="2">
    <location>
        <position position="99"/>
    </location>
</feature>
<feature type="non-terminal residue" evidence="2">
    <location>
        <position position="1"/>
    </location>
</feature>
<protein>
    <submittedName>
        <fullName evidence="2">Septin-5-like isoform X2</fullName>
    </submittedName>
</protein>
<gene>
    <name evidence="2" type="primary">sept4a</name>
    <name evidence="2" type="ORF">DAT39_015839</name>
</gene>
<evidence type="ECO:0000256" key="1">
    <source>
        <dbReference type="SAM" id="MobiDB-lite"/>
    </source>
</evidence>
<feature type="compositionally biased region" description="Polar residues" evidence="1">
    <location>
        <begin position="71"/>
        <end position="89"/>
    </location>
</feature>
<feature type="compositionally biased region" description="Basic and acidic residues" evidence="1">
    <location>
        <begin position="30"/>
        <end position="43"/>
    </location>
</feature>
<sequence length="99" mass="11108">APNFSTKDPEDAELVYAMIDLPPTAGHTFPSREADMIDPDGRTLPHSPGTPTFTRRNQQGSRPDLLHRCHFTSTSSLEAPLSRSQSKSPWRQDPYDFPE</sequence>
<organism evidence="2 3">
    <name type="scientific">Clarias magur</name>
    <name type="common">Asian catfish</name>
    <name type="synonym">Macropteronotus magur</name>
    <dbReference type="NCBI Taxonomy" id="1594786"/>
    <lineage>
        <taxon>Eukaryota</taxon>
        <taxon>Metazoa</taxon>
        <taxon>Chordata</taxon>
        <taxon>Craniata</taxon>
        <taxon>Vertebrata</taxon>
        <taxon>Euteleostomi</taxon>
        <taxon>Actinopterygii</taxon>
        <taxon>Neopterygii</taxon>
        <taxon>Teleostei</taxon>
        <taxon>Ostariophysi</taxon>
        <taxon>Siluriformes</taxon>
        <taxon>Clariidae</taxon>
        <taxon>Clarias</taxon>
    </lineage>
</organism>
<evidence type="ECO:0000313" key="2">
    <source>
        <dbReference type="EMBL" id="KAF5894451.1"/>
    </source>
</evidence>
<evidence type="ECO:0000313" key="3">
    <source>
        <dbReference type="Proteomes" id="UP000727407"/>
    </source>
</evidence>
<dbReference type="AlphaFoldDB" id="A0A8J4WXE9"/>
<reference evidence="2" key="1">
    <citation type="submission" date="2020-07" db="EMBL/GenBank/DDBJ databases">
        <title>Clarias magur genome sequencing, assembly and annotation.</title>
        <authorList>
            <person name="Kushwaha B."/>
            <person name="Kumar R."/>
            <person name="Das P."/>
            <person name="Joshi C.G."/>
            <person name="Kumar D."/>
            <person name="Nagpure N.S."/>
            <person name="Pandey M."/>
            <person name="Agarwal S."/>
            <person name="Srivastava S."/>
            <person name="Singh M."/>
            <person name="Sahoo L."/>
            <person name="Jayasankar P."/>
            <person name="Meher P.K."/>
            <person name="Koringa P.G."/>
            <person name="Iquebal M.A."/>
            <person name="Das S.P."/>
            <person name="Bit A."/>
            <person name="Patnaik S."/>
            <person name="Patel N."/>
            <person name="Shah T.M."/>
            <person name="Hinsu A."/>
            <person name="Jena J.K."/>
        </authorList>
    </citation>
    <scope>NUCLEOTIDE SEQUENCE</scope>
    <source>
        <strain evidence="2">CIFAMagur01</strain>
        <tissue evidence="2">Testis</tissue>
    </source>
</reference>
<accession>A0A8J4WXE9</accession>
<feature type="compositionally biased region" description="Polar residues" evidence="1">
    <location>
        <begin position="49"/>
        <end position="61"/>
    </location>
</feature>
<keyword evidence="3" id="KW-1185">Reference proteome</keyword>